<gene>
    <name evidence="12" type="ORF">PGLA1383_LOCUS34764</name>
</gene>
<dbReference type="GO" id="GO:0004087">
    <property type="term" value="F:carbamoyl-phosphate synthase (ammonia) activity"/>
    <property type="evidence" value="ECO:0007669"/>
    <property type="project" value="UniProtKB-EC"/>
</dbReference>
<reference evidence="12" key="1">
    <citation type="submission" date="2021-02" db="EMBL/GenBank/DDBJ databases">
        <authorList>
            <person name="Dougan E. K."/>
            <person name="Rhodes N."/>
            <person name="Thang M."/>
            <person name="Chan C."/>
        </authorList>
    </citation>
    <scope>NUCLEOTIDE SEQUENCE</scope>
</reference>
<keyword evidence="5" id="KW-0460">Magnesium</keyword>
<evidence type="ECO:0000256" key="2">
    <source>
        <dbReference type="ARBA" id="ARBA00022723"/>
    </source>
</evidence>
<accession>A0A813G331</accession>
<comment type="catalytic activity">
    <reaction evidence="8">
        <text>hydrogencarbonate + NH4(+) + 2 ATP = carbamoyl phosphate + 2 ADP + phosphate + 2 H(+)</text>
        <dbReference type="Rhea" id="RHEA:18029"/>
        <dbReference type="ChEBI" id="CHEBI:15378"/>
        <dbReference type="ChEBI" id="CHEBI:17544"/>
        <dbReference type="ChEBI" id="CHEBI:28938"/>
        <dbReference type="ChEBI" id="CHEBI:30616"/>
        <dbReference type="ChEBI" id="CHEBI:43474"/>
        <dbReference type="ChEBI" id="CHEBI:58228"/>
        <dbReference type="ChEBI" id="CHEBI:456216"/>
        <dbReference type="EC" id="6.3.4.16"/>
    </reaction>
</comment>
<keyword evidence="4 9" id="KW-0067">ATP-binding</keyword>
<keyword evidence="2" id="KW-0479">Metal-binding</keyword>
<dbReference type="PROSITE" id="PS00866">
    <property type="entry name" value="CPSASE_1"/>
    <property type="match status" value="1"/>
</dbReference>
<dbReference type="SUPFAM" id="SSF56059">
    <property type="entry name" value="Glutathione synthetase ATP-binding domain-like"/>
    <property type="match status" value="2"/>
</dbReference>
<dbReference type="OMA" id="LEICAFE"/>
<dbReference type="GO" id="GO:0004088">
    <property type="term" value="F:carbamoyl-phosphate synthase (glutamine-hydrolyzing) activity"/>
    <property type="evidence" value="ECO:0007669"/>
    <property type="project" value="TreeGrafter"/>
</dbReference>
<dbReference type="GO" id="GO:0006221">
    <property type="term" value="P:pyrimidine nucleotide biosynthetic process"/>
    <property type="evidence" value="ECO:0007669"/>
    <property type="project" value="UniProtKB-KW"/>
</dbReference>
<evidence type="ECO:0000256" key="9">
    <source>
        <dbReference type="PROSITE-ProRule" id="PRU00409"/>
    </source>
</evidence>
<feature type="region of interest" description="Disordered" evidence="10">
    <location>
        <begin position="233"/>
        <end position="267"/>
    </location>
</feature>
<dbReference type="Pfam" id="PF02786">
    <property type="entry name" value="CPSase_L_D2"/>
    <property type="match status" value="1"/>
</dbReference>
<dbReference type="AlphaFoldDB" id="A0A813G331"/>
<evidence type="ECO:0000256" key="6">
    <source>
        <dbReference type="ARBA" id="ARBA00022975"/>
    </source>
</evidence>
<dbReference type="InterPro" id="IPR011761">
    <property type="entry name" value="ATP-grasp"/>
</dbReference>
<dbReference type="Gene3D" id="3.40.50.20">
    <property type="match status" value="1"/>
</dbReference>
<dbReference type="FunFam" id="3.40.50.20:FF:000002">
    <property type="entry name" value="Carbamoyl-phosphate synthase large chain"/>
    <property type="match status" value="1"/>
</dbReference>
<dbReference type="SMART" id="SM01096">
    <property type="entry name" value="CPSase_L_D3"/>
    <property type="match status" value="1"/>
</dbReference>
<dbReference type="FunFam" id="1.10.1030.10:FF:000002">
    <property type="entry name" value="Carbamoyl-phosphate synthase large chain"/>
    <property type="match status" value="1"/>
</dbReference>
<dbReference type="Pfam" id="PF02787">
    <property type="entry name" value="CPSase_L_D3"/>
    <property type="match status" value="1"/>
</dbReference>
<dbReference type="EMBL" id="CAJNNV010026061">
    <property type="protein sequence ID" value="CAE8617100.1"/>
    <property type="molecule type" value="Genomic_DNA"/>
</dbReference>
<dbReference type="InterPro" id="IPR005480">
    <property type="entry name" value="CPSase_lsu_oligo"/>
</dbReference>
<dbReference type="PANTHER" id="PTHR11405:SF5">
    <property type="entry name" value="CAD PROTEIN"/>
    <property type="match status" value="1"/>
</dbReference>
<dbReference type="Proteomes" id="UP000654075">
    <property type="component" value="Unassembled WGS sequence"/>
</dbReference>
<evidence type="ECO:0000256" key="4">
    <source>
        <dbReference type="ARBA" id="ARBA00022840"/>
    </source>
</evidence>
<keyword evidence="3 9" id="KW-0547">Nucleotide-binding</keyword>
<name>A0A813G331_POLGL</name>
<evidence type="ECO:0000256" key="8">
    <source>
        <dbReference type="ARBA" id="ARBA00047359"/>
    </source>
</evidence>
<dbReference type="InterPro" id="IPR016185">
    <property type="entry name" value="PreATP-grasp_dom_sf"/>
</dbReference>
<keyword evidence="6" id="KW-0665">Pyrimidine biosynthesis</keyword>
<dbReference type="SUPFAM" id="SSF48108">
    <property type="entry name" value="Carbamoyl phosphate synthetase, large subunit connection domain"/>
    <property type="match status" value="1"/>
</dbReference>
<dbReference type="Pfam" id="PF25596">
    <property type="entry name" value="CPSase_L_D1"/>
    <property type="match status" value="1"/>
</dbReference>
<dbReference type="InterPro" id="IPR058047">
    <property type="entry name" value="CPSase_preATP-grasp"/>
</dbReference>
<dbReference type="SUPFAM" id="SSF52440">
    <property type="entry name" value="PreATP-grasp domain"/>
    <property type="match status" value="1"/>
</dbReference>
<dbReference type="GO" id="GO:0005737">
    <property type="term" value="C:cytoplasm"/>
    <property type="evidence" value="ECO:0007669"/>
    <property type="project" value="TreeGrafter"/>
</dbReference>
<dbReference type="PANTHER" id="PTHR11405">
    <property type="entry name" value="CARBAMOYLTRANSFERASE FAMILY MEMBER"/>
    <property type="match status" value="1"/>
</dbReference>
<keyword evidence="13" id="KW-1185">Reference proteome</keyword>
<dbReference type="GO" id="GO:0006541">
    <property type="term" value="P:glutamine metabolic process"/>
    <property type="evidence" value="ECO:0007669"/>
    <property type="project" value="TreeGrafter"/>
</dbReference>
<dbReference type="Gene3D" id="3.30.470.20">
    <property type="entry name" value="ATP-grasp fold, B domain"/>
    <property type="match status" value="2"/>
</dbReference>
<dbReference type="PROSITE" id="PS50975">
    <property type="entry name" value="ATP_GRASP"/>
    <property type="match status" value="1"/>
</dbReference>
<comment type="caution">
    <text evidence="12">The sequence shown here is derived from an EMBL/GenBank/DDBJ whole genome shotgun (WGS) entry which is preliminary data.</text>
</comment>
<evidence type="ECO:0000256" key="7">
    <source>
        <dbReference type="ARBA" id="ARBA00023211"/>
    </source>
</evidence>
<evidence type="ECO:0000256" key="1">
    <source>
        <dbReference type="ARBA" id="ARBA00022598"/>
    </source>
</evidence>
<dbReference type="GO" id="GO:0005524">
    <property type="term" value="F:ATP binding"/>
    <property type="evidence" value="ECO:0007669"/>
    <property type="project" value="UniProtKB-UniRule"/>
</dbReference>
<feature type="domain" description="ATP-grasp" evidence="11">
    <location>
        <begin position="410"/>
        <end position="494"/>
    </location>
</feature>
<keyword evidence="1" id="KW-0436">Ligase</keyword>
<dbReference type="FunFam" id="3.30.1490.20:FF:000001">
    <property type="entry name" value="Carbamoyl-phosphate synthase large chain"/>
    <property type="match status" value="1"/>
</dbReference>
<feature type="non-terminal residue" evidence="12">
    <location>
        <position position="514"/>
    </location>
</feature>
<feature type="non-terminal residue" evidence="12">
    <location>
        <position position="1"/>
    </location>
</feature>
<dbReference type="GO" id="GO:0046872">
    <property type="term" value="F:metal ion binding"/>
    <property type="evidence" value="ECO:0007669"/>
    <property type="project" value="UniProtKB-KW"/>
</dbReference>
<evidence type="ECO:0000256" key="5">
    <source>
        <dbReference type="ARBA" id="ARBA00022842"/>
    </source>
</evidence>
<evidence type="ECO:0000259" key="11">
    <source>
        <dbReference type="PROSITE" id="PS50975"/>
    </source>
</evidence>
<dbReference type="InterPro" id="IPR005479">
    <property type="entry name" value="CPAse_ATP-bd"/>
</dbReference>
<evidence type="ECO:0000313" key="13">
    <source>
        <dbReference type="Proteomes" id="UP000654075"/>
    </source>
</evidence>
<organism evidence="12 13">
    <name type="scientific">Polarella glacialis</name>
    <name type="common">Dinoflagellate</name>
    <dbReference type="NCBI Taxonomy" id="89957"/>
    <lineage>
        <taxon>Eukaryota</taxon>
        <taxon>Sar</taxon>
        <taxon>Alveolata</taxon>
        <taxon>Dinophyceae</taxon>
        <taxon>Suessiales</taxon>
        <taxon>Suessiaceae</taxon>
        <taxon>Polarella</taxon>
    </lineage>
</organism>
<keyword evidence="7" id="KW-0464">Manganese</keyword>
<protein>
    <recommendedName>
        <fullName evidence="11">ATP-grasp domain-containing protein</fullName>
    </recommendedName>
</protein>
<dbReference type="OrthoDB" id="1924069at2759"/>
<evidence type="ECO:0000256" key="10">
    <source>
        <dbReference type="SAM" id="MobiDB-lite"/>
    </source>
</evidence>
<evidence type="ECO:0000313" key="12">
    <source>
        <dbReference type="EMBL" id="CAE8617100.1"/>
    </source>
</evidence>
<dbReference type="InterPro" id="IPR036897">
    <property type="entry name" value="CarbamoylP_synth_lsu_oligo_sf"/>
</dbReference>
<evidence type="ECO:0000256" key="3">
    <source>
        <dbReference type="ARBA" id="ARBA00022741"/>
    </source>
</evidence>
<dbReference type="Gene3D" id="1.10.1030.10">
    <property type="entry name" value="Carbamoyl-phosphate synthetase, large subunit oligomerisation domain"/>
    <property type="match status" value="1"/>
</dbReference>
<proteinExistence type="predicted"/>
<sequence length="514" mass="56910">IPRWDIDKFPTVERRLGTQMKSVGEVMSIGRSFQEAIQKALRMVNEGSVGFDETWYLRARSGSGVSKTNDIEEEIREAGPLRLWAVAHAFQKGYTVEQVFDITKIDRWFLAKLFSIHSAKTKLESLGGKKKLEEAGPVLMRRVKQLGMCDRQIANYVGDLTASEVMNLRASWGIRPCVKQVDTLAAEFPAQTNYLYLTYVGNEHDVPPLRQEKLAPHKDSLYDTAFGKGVLEQGGGFQDPSKADDVPRRGTVSKVNSSPFRTPMRGPSPFRGPLAASEFAPPISLGPPEKPSFIVLGSGCYRIGASVEFDWSCVSCIRTLRETGHRAMVINCNPETVSTDYDESDRLYFEELSLETVLEICAFEKPTGTIVSVGGQTPNNLAVPLDKAGIRILGTPPSMIDRAEDRAKFSAMCDELEIDQPEWSEFTKMEEAQSFAEAVGYPVLVRPSYVLSGAAMRVLDDEAQLHSFLATSAVVDQEFPVVISKYIVGAREIEFDGVGNKGTIVNYAISEHIE</sequence>